<dbReference type="InterPro" id="IPR054790">
    <property type="entry name" value="MurU"/>
</dbReference>
<dbReference type="EMBL" id="JBBPCO010000005">
    <property type="protein sequence ID" value="MEK8089433.1"/>
    <property type="molecule type" value="Genomic_DNA"/>
</dbReference>
<evidence type="ECO:0000313" key="5">
    <source>
        <dbReference type="Proteomes" id="UP001446205"/>
    </source>
</evidence>
<dbReference type="CDD" id="cd06422">
    <property type="entry name" value="NTP_transferase_like_1"/>
    <property type="match status" value="1"/>
</dbReference>
<dbReference type="NCBIfam" id="NF045761">
    <property type="entry name" value="NAMPUrTaseMurU"/>
    <property type="match status" value="1"/>
</dbReference>
<dbReference type="Proteomes" id="UP001446205">
    <property type="component" value="Unassembled WGS sequence"/>
</dbReference>
<reference evidence="4 5" key="1">
    <citation type="submission" date="2024-04" db="EMBL/GenBank/DDBJ databases">
        <authorList>
            <person name="Abashina T."/>
            <person name="Shaikin A."/>
        </authorList>
    </citation>
    <scope>NUCLEOTIDE SEQUENCE [LARGE SCALE GENOMIC DNA]</scope>
    <source>
        <strain evidence="4 5">AAFK</strain>
    </source>
</reference>
<dbReference type="RefSeq" id="WP_341370492.1">
    <property type="nucleotide sequence ID" value="NZ_JBBPCO010000005.1"/>
</dbReference>
<feature type="domain" description="Nucleotidyl transferase" evidence="3">
    <location>
        <begin position="3"/>
        <end position="218"/>
    </location>
</feature>
<dbReference type="EC" id="2.7.7.99" evidence="4"/>
<proteinExistence type="predicted"/>
<dbReference type="InterPro" id="IPR005835">
    <property type="entry name" value="NTP_transferase_dom"/>
</dbReference>
<dbReference type="Gene3D" id="3.90.550.10">
    <property type="entry name" value="Spore Coat Polysaccharide Biosynthesis Protein SpsA, Chain A"/>
    <property type="match status" value="1"/>
</dbReference>
<evidence type="ECO:0000313" key="4">
    <source>
        <dbReference type="EMBL" id="MEK8089433.1"/>
    </source>
</evidence>
<dbReference type="InterPro" id="IPR050065">
    <property type="entry name" value="GlmU-like"/>
</dbReference>
<sequence>MRAMILAAGRGERMRPLTDHTPKPLLPVGPEPLIGHHLRRLRSAGIEDVVINLAHLGEQLPAALGDGSRYGLRIHYSPEPEGALETAGGIRHALHLLGDAPFLLVNGDVYTDFPFETLRQPLKGLMHLVLIPNPDHHPNGDFALDASGQVALEGERLTYAGIGVYDPRLFHDLPPGRRPLAPLLKVAIAAGEVSGECFTGCWIDVGTPERLARAQRQAERLHAL</sequence>
<evidence type="ECO:0000259" key="3">
    <source>
        <dbReference type="Pfam" id="PF00483"/>
    </source>
</evidence>
<dbReference type="SUPFAM" id="SSF53448">
    <property type="entry name" value="Nucleotide-diphospho-sugar transferases"/>
    <property type="match status" value="1"/>
</dbReference>
<gene>
    <name evidence="4" type="primary">murU</name>
    <name evidence="4" type="ORF">WOB96_06595</name>
</gene>
<evidence type="ECO:0000256" key="1">
    <source>
        <dbReference type="ARBA" id="ARBA00022679"/>
    </source>
</evidence>
<dbReference type="PANTHER" id="PTHR43584:SF8">
    <property type="entry name" value="N-ACETYLMURAMATE ALPHA-1-PHOSPHATE URIDYLYLTRANSFERASE"/>
    <property type="match status" value="1"/>
</dbReference>
<dbReference type="GO" id="GO:0016779">
    <property type="term" value="F:nucleotidyltransferase activity"/>
    <property type="evidence" value="ECO:0007669"/>
    <property type="project" value="UniProtKB-KW"/>
</dbReference>
<protein>
    <submittedName>
        <fullName evidence="4">N-acetylmuramate alpha-1-phosphate uridylyltransferase MurU</fullName>
        <ecNumber evidence="4">2.7.7.99</ecNumber>
    </submittedName>
</protein>
<evidence type="ECO:0000256" key="2">
    <source>
        <dbReference type="ARBA" id="ARBA00022695"/>
    </source>
</evidence>
<keyword evidence="1 4" id="KW-0808">Transferase</keyword>
<keyword evidence="2 4" id="KW-0548">Nucleotidyltransferase</keyword>
<accession>A0ABU9D9P2</accession>
<comment type="caution">
    <text evidence="4">The sequence shown here is derived from an EMBL/GenBank/DDBJ whole genome shotgun (WGS) entry which is preliminary data.</text>
</comment>
<dbReference type="InterPro" id="IPR029044">
    <property type="entry name" value="Nucleotide-diphossugar_trans"/>
</dbReference>
<keyword evidence="5" id="KW-1185">Reference proteome</keyword>
<name>A0ABU9D9P2_9PROT</name>
<organism evidence="4 5">
    <name type="scientific">Thermithiobacillus plumbiphilus</name>
    <dbReference type="NCBI Taxonomy" id="1729899"/>
    <lineage>
        <taxon>Bacteria</taxon>
        <taxon>Pseudomonadati</taxon>
        <taxon>Pseudomonadota</taxon>
        <taxon>Acidithiobacillia</taxon>
        <taxon>Acidithiobacillales</taxon>
        <taxon>Thermithiobacillaceae</taxon>
        <taxon>Thermithiobacillus</taxon>
    </lineage>
</organism>
<dbReference type="Pfam" id="PF00483">
    <property type="entry name" value="NTP_transferase"/>
    <property type="match status" value="1"/>
</dbReference>
<dbReference type="PANTHER" id="PTHR43584">
    <property type="entry name" value="NUCLEOTIDYL TRANSFERASE"/>
    <property type="match status" value="1"/>
</dbReference>